<protein>
    <recommendedName>
        <fullName evidence="2">DUF7822 domain-containing protein</fullName>
    </recommendedName>
</protein>
<dbReference type="OrthoDB" id="8858495at2"/>
<feature type="region of interest" description="Disordered" evidence="1">
    <location>
        <begin position="1"/>
        <end position="21"/>
    </location>
</feature>
<dbReference type="Pfam" id="PF25135">
    <property type="entry name" value="DUF7822"/>
    <property type="match status" value="1"/>
</dbReference>
<evidence type="ECO:0000313" key="4">
    <source>
        <dbReference type="Proteomes" id="UP000247746"/>
    </source>
</evidence>
<evidence type="ECO:0000313" key="3">
    <source>
        <dbReference type="EMBL" id="PYE38260.1"/>
    </source>
</evidence>
<feature type="compositionally biased region" description="Polar residues" evidence="1">
    <location>
        <begin position="1"/>
        <end position="15"/>
    </location>
</feature>
<comment type="caution">
    <text evidence="3">The sequence shown here is derived from an EMBL/GenBank/DDBJ whole genome shotgun (WGS) entry which is preliminary data.</text>
</comment>
<name>A0A2V4V001_9GAMM</name>
<feature type="domain" description="DUF7822" evidence="2">
    <location>
        <begin position="12"/>
        <end position="148"/>
    </location>
</feature>
<keyword evidence="4" id="KW-1185">Reference proteome</keyword>
<dbReference type="AlphaFoldDB" id="A0A2V4V001"/>
<sequence length="211" mass="23333">MANRSYLYSTNTIPEPNQDDSSRVLTGISEYNYDIPIVFKILLSGNPQACLSVIWDNPEKIALIGDYASGVQNLEAFLAGITLPAAQAPIAEALEFLKMPKNQSQYFILECGEIFEMSETPVEAQNLALLNQVQNLQPEIEAAYQSLLLPAPVVSDQPKPIGFWAKLFGRRSTPPKALSANNPEQAIYDLGLGLWSNILYFDFSGEDDDQD</sequence>
<dbReference type="InterPro" id="IPR056724">
    <property type="entry name" value="DUF7822"/>
</dbReference>
<proteinExistence type="predicted"/>
<reference evidence="3 4" key="1">
    <citation type="submission" date="2018-06" db="EMBL/GenBank/DDBJ databases">
        <title>Genomic Encyclopedia of Type Strains, Phase III (KMG-III): the genomes of soil and plant-associated and newly described type strains.</title>
        <authorList>
            <person name="Whitman W."/>
        </authorList>
    </citation>
    <scope>NUCLEOTIDE SEQUENCE [LARGE SCALE GENOMIC DNA]</scope>
    <source>
        <strain evidence="3 4">CECT 5889</strain>
    </source>
</reference>
<evidence type="ECO:0000256" key="1">
    <source>
        <dbReference type="SAM" id="MobiDB-lite"/>
    </source>
</evidence>
<evidence type="ECO:0000259" key="2">
    <source>
        <dbReference type="Pfam" id="PF25135"/>
    </source>
</evidence>
<dbReference type="RefSeq" id="WP_110923766.1">
    <property type="nucleotide sequence ID" value="NZ_QJSU01000008.1"/>
</dbReference>
<dbReference type="EMBL" id="QJSU01000008">
    <property type="protein sequence ID" value="PYE38260.1"/>
    <property type="molecule type" value="Genomic_DNA"/>
</dbReference>
<dbReference type="Proteomes" id="UP000247746">
    <property type="component" value="Unassembled WGS sequence"/>
</dbReference>
<accession>A0A2V4V001</accession>
<organism evidence="3 4">
    <name type="scientific">Psychrobacter fozii</name>
    <dbReference type="NCBI Taxonomy" id="198480"/>
    <lineage>
        <taxon>Bacteria</taxon>
        <taxon>Pseudomonadati</taxon>
        <taxon>Pseudomonadota</taxon>
        <taxon>Gammaproteobacteria</taxon>
        <taxon>Moraxellales</taxon>
        <taxon>Moraxellaceae</taxon>
        <taxon>Psychrobacter</taxon>
    </lineage>
</organism>
<gene>
    <name evidence="3" type="ORF">DFP82_10855</name>
</gene>